<protein>
    <submittedName>
        <fullName evidence="6">Thermonuclease family protein</fullName>
    </submittedName>
</protein>
<accession>A0A7A3BLI8</accession>
<dbReference type="PANTHER" id="PTHR12302:SF3">
    <property type="entry name" value="SERINE_THREONINE-PROTEIN KINASE 31"/>
    <property type="match status" value="1"/>
</dbReference>
<dbReference type="Proteomes" id="UP000382540">
    <property type="component" value="Unassembled WGS sequence"/>
</dbReference>
<dbReference type="EMBL" id="AAAGZE010000028">
    <property type="protein sequence ID" value="EAC1532917.1"/>
    <property type="molecule type" value="Genomic_DNA"/>
</dbReference>
<evidence type="ECO:0000313" key="6">
    <source>
        <dbReference type="EMBL" id="EAC1532917.1"/>
    </source>
</evidence>
<keyword evidence="1" id="KW-0540">Nuclease</keyword>
<proteinExistence type="predicted"/>
<dbReference type="Gene3D" id="2.40.50.90">
    <property type="match status" value="1"/>
</dbReference>
<keyword evidence="4" id="KW-0732">Signal</keyword>
<dbReference type="PROSITE" id="PS50830">
    <property type="entry name" value="TNASE_3"/>
    <property type="match status" value="1"/>
</dbReference>
<feature type="domain" description="TNase-like" evidence="5">
    <location>
        <begin position="30"/>
        <end position="160"/>
    </location>
</feature>
<sequence length="176" mass="19708">MRNKVNLLFIAALAIPFYSFSSTTTITNEAAPAITVTRILDGDTLEVKDDGELIRIRLVDIDAPEKSQPFGQRAKQKLSELVKDADGVAVSSTGKDRYGRTLAKVYVKKCQPACLAYYVNAEMVKSGLAWAYRYHGKATSPTMEELESRAKQAKTGLWSLPDAVEPWRYRYEHKSQ</sequence>
<keyword evidence="2" id="KW-0255">Endonuclease</keyword>
<dbReference type="GO" id="GO:0003676">
    <property type="term" value="F:nucleic acid binding"/>
    <property type="evidence" value="ECO:0007669"/>
    <property type="project" value="InterPro"/>
</dbReference>
<evidence type="ECO:0000256" key="1">
    <source>
        <dbReference type="ARBA" id="ARBA00022722"/>
    </source>
</evidence>
<dbReference type="GO" id="GO:0004519">
    <property type="term" value="F:endonuclease activity"/>
    <property type="evidence" value="ECO:0007669"/>
    <property type="project" value="UniProtKB-KW"/>
</dbReference>
<evidence type="ECO:0000256" key="4">
    <source>
        <dbReference type="SAM" id="SignalP"/>
    </source>
</evidence>
<keyword evidence="3" id="KW-0378">Hydrolase</keyword>
<name>A0A7A3BLI8_ECOLX</name>
<feature type="chain" id="PRO_5030161370" evidence="4">
    <location>
        <begin position="22"/>
        <end position="176"/>
    </location>
</feature>
<evidence type="ECO:0000256" key="3">
    <source>
        <dbReference type="ARBA" id="ARBA00022801"/>
    </source>
</evidence>
<dbReference type="GO" id="GO:0016787">
    <property type="term" value="F:hydrolase activity"/>
    <property type="evidence" value="ECO:0007669"/>
    <property type="project" value="UniProtKB-KW"/>
</dbReference>
<feature type="signal peptide" evidence="4">
    <location>
        <begin position="1"/>
        <end position="21"/>
    </location>
</feature>
<reference evidence="6 7" key="1">
    <citation type="submission" date="2018-10" db="EMBL/GenBank/DDBJ databases">
        <authorList>
            <consortium name="NARMS: The National Antimicrobial Resistance Monitoring System"/>
        </authorList>
    </citation>
    <scope>NUCLEOTIDE SEQUENCE [LARGE SCALE GENOMIC DNA]</scope>
    <source>
        <strain evidence="6 7">CVM N17EC1330</strain>
    </source>
</reference>
<dbReference type="AlphaFoldDB" id="A0A7A3BLI8"/>
<evidence type="ECO:0000313" key="7">
    <source>
        <dbReference type="Proteomes" id="UP000382540"/>
    </source>
</evidence>
<dbReference type="PANTHER" id="PTHR12302">
    <property type="entry name" value="EBNA2 BINDING PROTEIN P100"/>
    <property type="match status" value="1"/>
</dbReference>
<evidence type="ECO:0000256" key="2">
    <source>
        <dbReference type="ARBA" id="ARBA00022759"/>
    </source>
</evidence>
<dbReference type="SMART" id="SM00318">
    <property type="entry name" value="SNc"/>
    <property type="match status" value="1"/>
</dbReference>
<organism evidence="6 7">
    <name type="scientific">Escherichia coli</name>
    <dbReference type="NCBI Taxonomy" id="562"/>
    <lineage>
        <taxon>Bacteria</taxon>
        <taxon>Pseudomonadati</taxon>
        <taxon>Pseudomonadota</taxon>
        <taxon>Gammaproteobacteria</taxon>
        <taxon>Enterobacterales</taxon>
        <taxon>Enterobacteriaceae</taxon>
        <taxon>Escherichia</taxon>
    </lineage>
</organism>
<dbReference type="PROSITE" id="PS01284">
    <property type="entry name" value="TNASE_2"/>
    <property type="match status" value="1"/>
</dbReference>
<dbReference type="Pfam" id="PF00565">
    <property type="entry name" value="SNase"/>
    <property type="match status" value="1"/>
</dbReference>
<dbReference type="RefSeq" id="WP_024252950.1">
    <property type="nucleotide sequence ID" value="NC_023907.1"/>
</dbReference>
<dbReference type="SUPFAM" id="SSF50199">
    <property type="entry name" value="Staphylococcal nuclease"/>
    <property type="match status" value="1"/>
</dbReference>
<dbReference type="InterPro" id="IPR002071">
    <property type="entry name" value="Thermonucl_AS"/>
</dbReference>
<comment type="caution">
    <text evidence="6">The sequence shown here is derived from an EMBL/GenBank/DDBJ whole genome shotgun (WGS) entry which is preliminary data.</text>
</comment>
<dbReference type="InterPro" id="IPR035437">
    <property type="entry name" value="SNase_OB-fold_sf"/>
</dbReference>
<evidence type="ECO:0000259" key="5">
    <source>
        <dbReference type="PROSITE" id="PS50830"/>
    </source>
</evidence>
<gene>
    <name evidence="6" type="ORF">D9J61_12910</name>
</gene>
<dbReference type="InterPro" id="IPR016071">
    <property type="entry name" value="Staphylococal_nuclease_OB-fold"/>
</dbReference>
<dbReference type="PROSITE" id="PS01123">
    <property type="entry name" value="TNASE_1"/>
    <property type="match status" value="1"/>
</dbReference>